<evidence type="ECO:0000256" key="1">
    <source>
        <dbReference type="SAM" id="MobiDB-lite"/>
    </source>
</evidence>
<dbReference type="Proteomes" id="UP000585474">
    <property type="component" value="Unassembled WGS sequence"/>
</dbReference>
<accession>A0A7J0F7F1</accession>
<name>A0A7J0F7F1_9ERIC</name>
<feature type="region of interest" description="Disordered" evidence="1">
    <location>
        <begin position="1"/>
        <end position="71"/>
    </location>
</feature>
<protein>
    <submittedName>
        <fullName evidence="2">Uncharacterized protein</fullName>
    </submittedName>
</protein>
<feature type="compositionally biased region" description="Basic and acidic residues" evidence="1">
    <location>
        <begin position="16"/>
        <end position="33"/>
    </location>
</feature>
<organism evidence="2 3">
    <name type="scientific">Actinidia rufa</name>
    <dbReference type="NCBI Taxonomy" id="165716"/>
    <lineage>
        <taxon>Eukaryota</taxon>
        <taxon>Viridiplantae</taxon>
        <taxon>Streptophyta</taxon>
        <taxon>Embryophyta</taxon>
        <taxon>Tracheophyta</taxon>
        <taxon>Spermatophyta</taxon>
        <taxon>Magnoliopsida</taxon>
        <taxon>eudicotyledons</taxon>
        <taxon>Gunneridae</taxon>
        <taxon>Pentapetalae</taxon>
        <taxon>asterids</taxon>
        <taxon>Ericales</taxon>
        <taxon>Actinidiaceae</taxon>
        <taxon>Actinidia</taxon>
    </lineage>
</organism>
<dbReference type="OrthoDB" id="911575at2759"/>
<evidence type="ECO:0000313" key="3">
    <source>
        <dbReference type="Proteomes" id="UP000585474"/>
    </source>
</evidence>
<dbReference type="AlphaFoldDB" id="A0A7J0F7F1"/>
<keyword evidence="3" id="KW-1185">Reference proteome</keyword>
<evidence type="ECO:0000313" key="2">
    <source>
        <dbReference type="EMBL" id="GFY94159.1"/>
    </source>
</evidence>
<reference evidence="2 3" key="1">
    <citation type="submission" date="2019-07" db="EMBL/GenBank/DDBJ databases">
        <title>De Novo Assembly of kiwifruit Actinidia rufa.</title>
        <authorList>
            <person name="Sugita-Konishi S."/>
            <person name="Sato K."/>
            <person name="Mori E."/>
            <person name="Abe Y."/>
            <person name="Kisaki G."/>
            <person name="Hamano K."/>
            <person name="Suezawa K."/>
            <person name="Otani M."/>
            <person name="Fukuda T."/>
            <person name="Manabe T."/>
            <person name="Gomi K."/>
            <person name="Tabuchi M."/>
            <person name="Akimitsu K."/>
            <person name="Kataoka I."/>
        </authorList>
    </citation>
    <scope>NUCLEOTIDE SEQUENCE [LARGE SCALE GENOMIC DNA]</scope>
    <source>
        <strain evidence="3">cv. Fuchu</strain>
    </source>
</reference>
<sequence length="71" mass="7519">MSSIGASFSGVYVQQKRQEEKLKRVEEGRERSGEGGIEPGSCKHGKNKKIHPGGLPLSLSHVGSSGEKLGS</sequence>
<proteinExistence type="predicted"/>
<dbReference type="EMBL" id="BJWL01000009">
    <property type="protein sequence ID" value="GFY94159.1"/>
    <property type="molecule type" value="Genomic_DNA"/>
</dbReference>
<gene>
    <name evidence="2" type="ORF">Acr_09g0006050</name>
</gene>
<comment type="caution">
    <text evidence="2">The sequence shown here is derived from an EMBL/GenBank/DDBJ whole genome shotgun (WGS) entry which is preliminary data.</text>
</comment>